<keyword evidence="1" id="KW-0175">Coiled coil</keyword>
<dbReference type="RefSeq" id="WP_039810243.1">
    <property type="nucleotide sequence ID" value="NZ_CP062164.1"/>
</dbReference>
<dbReference type="EMBL" id="HG992338">
    <property type="protein sequence ID" value="CAE6816103.1"/>
    <property type="molecule type" value="Genomic_DNA"/>
</dbReference>
<reference evidence="2 3" key="1">
    <citation type="submission" date="2021-02" db="EMBL/GenBank/DDBJ databases">
        <authorList>
            <person name="Pothier F. J."/>
        </authorList>
    </citation>
    <scope>NUCLEOTIDE SEQUENCE [LARGE SCALE GENOMIC DNA]</scope>
    <source>
        <strain evidence="2 3">301</strain>
    </source>
</reference>
<name>A0ABN7MN14_9XANT</name>
<sequence>MARTLKDIAAEKAKAQALLVKLEQEAKDIAKAEATKRFPEVVEFLSTYAEHYTTQQKRELGALLGFVEKKAGKVGGTATRAPKYQIADGTTWAGNGKHPTKFLNWLATAEGKAWQKKHPNEKYPAYPYTPD</sequence>
<evidence type="ECO:0000313" key="2">
    <source>
        <dbReference type="EMBL" id="CAE6816103.1"/>
    </source>
</evidence>
<gene>
    <name evidence="2" type="ORF">XAC301_32510</name>
</gene>
<feature type="coiled-coil region" evidence="1">
    <location>
        <begin position="5"/>
        <end position="35"/>
    </location>
</feature>
<evidence type="ECO:0000313" key="3">
    <source>
        <dbReference type="Proteomes" id="UP000835287"/>
    </source>
</evidence>
<evidence type="ECO:0000256" key="1">
    <source>
        <dbReference type="SAM" id="Coils"/>
    </source>
</evidence>
<proteinExistence type="predicted"/>
<keyword evidence="3" id="KW-1185">Reference proteome</keyword>
<organism evidence="2 3">
    <name type="scientific">Xanthomonas arboricola pv. corylina</name>
    <dbReference type="NCBI Taxonomy" id="487821"/>
    <lineage>
        <taxon>Bacteria</taxon>
        <taxon>Pseudomonadati</taxon>
        <taxon>Pseudomonadota</taxon>
        <taxon>Gammaproteobacteria</taxon>
        <taxon>Lysobacterales</taxon>
        <taxon>Lysobacteraceae</taxon>
        <taxon>Xanthomonas</taxon>
    </lineage>
</organism>
<accession>A0ABN7MN14</accession>
<dbReference type="EMBL" id="HG992338">
    <property type="protein sequence ID" value="CAE6816077.1"/>
    <property type="molecule type" value="Genomic_DNA"/>
</dbReference>
<evidence type="ECO:0008006" key="4">
    <source>
        <dbReference type="Google" id="ProtNLM"/>
    </source>
</evidence>
<protein>
    <recommendedName>
        <fullName evidence="4">Histone-like nucleoid-structuring protein</fullName>
    </recommendedName>
</protein>
<dbReference type="Gene3D" id="3.30.160.510">
    <property type="entry name" value="Histone-like nucleoid-structuring protein H-NS"/>
    <property type="match status" value="1"/>
</dbReference>
<dbReference type="Proteomes" id="UP000835287">
    <property type="component" value="Chromosome"/>
</dbReference>